<feature type="region of interest" description="Disordered" evidence="1">
    <location>
        <begin position="1"/>
        <end position="65"/>
    </location>
</feature>
<organism evidence="2 3">
    <name type="scientific">Platanthera guangdongensis</name>
    <dbReference type="NCBI Taxonomy" id="2320717"/>
    <lineage>
        <taxon>Eukaryota</taxon>
        <taxon>Viridiplantae</taxon>
        <taxon>Streptophyta</taxon>
        <taxon>Embryophyta</taxon>
        <taxon>Tracheophyta</taxon>
        <taxon>Spermatophyta</taxon>
        <taxon>Magnoliopsida</taxon>
        <taxon>Liliopsida</taxon>
        <taxon>Asparagales</taxon>
        <taxon>Orchidaceae</taxon>
        <taxon>Orchidoideae</taxon>
        <taxon>Orchideae</taxon>
        <taxon>Orchidinae</taxon>
        <taxon>Platanthera</taxon>
    </lineage>
</organism>
<proteinExistence type="predicted"/>
<feature type="compositionally biased region" description="Low complexity" evidence="1">
    <location>
        <begin position="51"/>
        <end position="65"/>
    </location>
</feature>
<evidence type="ECO:0000313" key="3">
    <source>
        <dbReference type="Proteomes" id="UP001412067"/>
    </source>
</evidence>
<name>A0ABR2MU50_9ASPA</name>
<evidence type="ECO:0000256" key="1">
    <source>
        <dbReference type="SAM" id="MobiDB-lite"/>
    </source>
</evidence>
<protein>
    <submittedName>
        <fullName evidence="2">Uncharacterized protein</fullName>
    </submittedName>
</protein>
<dbReference type="EMBL" id="JBBWWR010000004">
    <property type="protein sequence ID" value="KAK8967720.1"/>
    <property type="molecule type" value="Genomic_DNA"/>
</dbReference>
<keyword evidence="3" id="KW-1185">Reference proteome</keyword>
<gene>
    <name evidence="2" type="ORF">KSP40_PGU003588</name>
</gene>
<comment type="caution">
    <text evidence="2">The sequence shown here is derived from an EMBL/GenBank/DDBJ whole genome shotgun (WGS) entry which is preliminary data.</text>
</comment>
<accession>A0ABR2MU50</accession>
<dbReference type="InterPro" id="IPR012442">
    <property type="entry name" value="DUF1645_plant"/>
</dbReference>
<sequence length="120" mass="13696">MIFRKEGSALSSAAAAQLEDHSREETGRRRRRIDRQYSPGRKKGEEESRCRSFSSSERARGASVRRGVVTDTSAYEIHYTVNRAAEEEQRKKTLLPYQSYGMFSCLRFNPAIGSILISFL</sequence>
<feature type="compositionally biased region" description="Basic and acidic residues" evidence="1">
    <location>
        <begin position="18"/>
        <end position="27"/>
    </location>
</feature>
<evidence type="ECO:0000313" key="2">
    <source>
        <dbReference type="EMBL" id="KAK8967720.1"/>
    </source>
</evidence>
<reference evidence="2 3" key="1">
    <citation type="journal article" date="2022" name="Nat. Plants">
        <title>Genomes of leafy and leafless Platanthera orchids illuminate the evolution of mycoheterotrophy.</title>
        <authorList>
            <person name="Li M.H."/>
            <person name="Liu K.W."/>
            <person name="Li Z."/>
            <person name="Lu H.C."/>
            <person name="Ye Q.L."/>
            <person name="Zhang D."/>
            <person name="Wang J.Y."/>
            <person name="Li Y.F."/>
            <person name="Zhong Z.M."/>
            <person name="Liu X."/>
            <person name="Yu X."/>
            <person name="Liu D.K."/>
            <person name="Tu X.D."/>
            <person name="Liu B."/>
            <person name="Hao Y."/>
            <person name="Liao X.Y."/>
            <person name="Jiang Y.T."/>
            <person name="Sun W.H."/>
            <person name="Chen J."/>
            <person name="Chen Y.Q."/>
            <person name="Ai Y."/>
            <person name="Zhai J.W."/>
            <person name="Wu S.S."/>
            <person name="Zhou Z."/>
            <person name="Hsiao Y.Y."/>
            <person name="Wu W.L."/>
            <person name="Chen Y.Y."/>
            <person name="Lin Y.F."/>
            <person name="Hsu J.L."/>
            <person name="Li C.Y."/>
            <person name="Wang Z.W."/>
            <person name="Zhao X."/>
            <person name="Zhong W.Y."/>
            <person name="Ma X.K."/>
            <person name="Ma L."/>
            <person name="Huang J."/>
            <person name="Chen G.Z."/>
            <person name="Huang M.Z."/>
            <person name="Huang L."/>
            <person name="Peng D.H."/>
            <person name="Luo Y.B."/>
            <person name="Zou S.Q."/>
            <person name="Chen S.P."/>
            <person name="Lan S."/>
            <person name="Tsai W.C."/>
            <person name="Van de Peer Y."/>
            <person name="Liu Z.J."/>
        </authorList>
    </citation>
    <scope>NUCLEOTIDE SEQUENCE [LARGE SCALE GENOMIC DNA]</scope>
    <source>
        <strain evidence="2">Lor288</strain>
    </source>
</reference>
<dbReference type="Proteomes" id="UP001412067">
    <property type="component" value="Unassembled WGS sequence"/>
</dbReference>
<dbReference type="Pfam" id="PF07816">
    <property type="entry name" value="DUF1645"/>
    <property type="match status" value="1"/>
</dbReference>